<dbReference type="OrthoDB" id="1430047at2"/>
<sequence length="287" mass="32471">MRRITPYLCILLALFSCEDVVEVDVPEEEPRLIVEALVRIDESQALFRPIVKVSLTSSFFGSIPVTGLTDISILNLALSTSGENSFIVLEEIEEGSGLYQDPDPVGLDFFANGELILQLTHEGRLYFARAEYARAVPIDNLQQGDETLFDDDDVELEITITDRGDTDDYYVMDFGEGEFLALEDEFFNGQEFNFSYFPERTLEPGDEITVSILGADRSFFNYMDLLVEQTFDNQGVFETPVATVRGNIFDVTDLDNIDVFDNVEQPDLFPLGYFAIVQEYKQTITIE</sequence>
<proteinExistence type="predicted"/>
<keyword evidence="2" id="KW-1185">Reference proteome</keyword>
<dbReference type="EMBL" id="FQWL01000001">
    <property type="protein sequence ID" value="SHG24387.1"/>
    <property type="molecule type" value="Genomic_DNA"/>
</dbReference>
<evidence type="ECO:0008006" key="3">
    <source>
        <dbReference type="Google" id="ProtNLM"/>
    </source>
</evidence>
<dbReference type="InterPro" id="IPR025345">
    <property type="entry name" value="DUF4249"/>
</dbReference>
<accession>A0A1M5I850</accession>
<evidence type="ECO:0000313" key="2">
    <source>
        <dbReference type="Proteomes" id="UP000184532"/>
    </source>
</evidence>
<dbReference type="RefSeq" id="WP_073176322.1">
    <property type="nucleotide sequence ID" value="NZ_FQWL01000001.1"/>
</dbReference>
<reference evidence="2" key="1">
    <citation type="submission" date="2016-11" db="EMBL/GenBank/DDBJ databases">
        <authorList>
            <person name="Varghese N."/>
            <person name="Submissions S."/>
        </authorList>
    </citation>
    <scope>NUCLEOTIDE SEQUENCE [LARGE SCALE GENOMIC DNA]</scope>
    <source>
        <strain evidence="2">DSM 22638</strain>
    </source>
</reference>
<name>A0A1M5I850_9FLAO</name>
<dbReference type="Proteomes" id="UP000184532">
    <property type="component" value="Unassembled WGS sequence"/>
</dbReference>
<dbReference type="PROSITE" id="PS51257">
    <property type="entry name" value="PROKAR_LIPOPROTEIN"/>
    <property type="match status" value="1"/>
</dbReference>
<dbReference type="AlphaFoldDB" id="A0A1M5I850"/>
<protein>
    <recommendedName>
        <fullName evidence="3">DUF4249 domain-containing protein</fullName>
    </recommendedName>
</protein>
<organism evidence="1 2">
    <name type="scientific">Flagellimonas flava</name>
    <dbReference type="NCBI Taxonomy" id="570519"/>
    <lineage>
        <taxon>Bacteria</taxon>
        <taxon>Pseudomonadati</taxon>
        <taxon>Bacteroidota</taxon>
        <taxon>Flavobacteriia</taxon>
        <taxon>Flavobacteriales</taxon>
        <taxon>Flavobacteriaceae</taxon>
        <taxon>Flagellimonas</taxon>
    </lineage>
</organism>
<evidence type="ECO:0000313" key="1">
    <source>
        <dbReference type="EMBL" id="SHG24387.1"/>
    </source>
</evidence>
<gene>
    <name evidence="1" type="ORF">SAMN04488116_0508</name>
</gene>
<dbReference type="Pfam" id="PF14054">
    <property type="entry name" value="DUF4249"/>
    <property type="match status" value="1"/>
</dbReference>
<dbReference type="STRING" id="570519.SAMN04488116_0508"/>